<feature type="region of interest" description="Disordered" evidence="16">
    <location>
        <begin position="796"/>
        <end position="821"/>
    </location>
</feature>
<keyword evidence="19" id="KW-1185">Reference proteome</keyword>
<feature type="region of interest" description="Disordered" evidence="16">
    <location>
        <begin position="1148"/>
        <end position="1219"/>
    </location>
</feature>
<dbReference type="OrthoDB" id="10054666at2759"/>
<name>A0A979FY17_HYAAZ</name>
<keyword evidence="5" id="KW-0812">Transmembrane</keyword>
<dbReference type="FunFam" id="3.40.50.410:FF:000007">
    <property type="entry name" value="Calcium voltage-gated channel auxiliary subunit alpha2delta 3"/>
    <property type="match status" value="1"/>
</dbReference>
<evidence type="ECO:0000256" key="10">
    <source>
        <dbReference type="ARBA" id="ARBA00022989"/>
    </source>
</evidence>
<comment type="subcellular location">
    <subcellularLocation>
        <location evidence="1">Membrane</location>
        <topology evidence="1">Single-pass type I membrane protein</topology>
    </subcellularLocation>
</comment>
<dbReference type="Proteomes" id="UP000694843">
    <property type="component" value="Unplaced"/>
</dbReference>
<evidence type="ECO:0000313" key="19">
    <source>
        <dbReference type="Proteomes" id="UP000694843"/>
    </source>
</evidence>
<dbReference type="GeneID" id="108681285"/>
<keyword evidence="3" id="KW-0109">Calcium transport</keyword>
<accession>A0A979FY17</accession>
<evidence type="ECO:0000256" key="15">
    <source>
        <dbReference type="ARBA" id="ARBA00023303"/>
    </source>
</evidence>
<dbReference type="Pfam" id="PF08399">
    <property type="entry name" value="VWA_N"/>
    <property type="match status" value="1"/>
</dbReference>
<organism evidence="19 20">
    <name type="scientific">Hyalella azteca</name>
    <name type="common">Amphipod</name>
    <dbReference type="NCBI Taxonomy" id="294128"/>
    <lineage>
        <taxon>Eukaryota</taxon>
        <taxon>Metazoa</taxon>
        <taxon>Ecdysozoa</taxon>
        <taxon>Arthropoda</taxon>
        <taxon>Crustacea</taxon>
        <taxon>Multicrustacea</taxon>
        <taxon>Malacostraca</taxon>
        <taxon>Eumalacostraca</taxon>
        <taxon>Peracarida</taxon>
        <taxon>Amphipoda</taxon>
        <taxon>Senticaudata</taxon>
        <taxon>Talitrida</taxon>
        <taxon>Talitroidea</taxon>
        <taxon>Hyalellidae</taxon>
        <taxon>Hyalella</taxon>
    </lineage>
</organism>
<keyword evidence="15" id="KW-0407">Ion channel</keyword>
<dbReference type="InterPro" id="IPR036465">
    <property type="entry name" value="vWFA_dom_sf"/>
</dbReference>
<dbReference type="RefSeq" id="XP_047741235.1">
    <property type="nucleotide sequence ID" value="XM_047885279.1"/>
</dbReference>
<keyword evidence="2" id="KW-0813">Transport</keyword>
<dbReference type="Gene3D" id="3.40.50.410">
    <property type="entry name" value="von Willebrand factor, type A domain"/>
    <property type="match status" value="1"/>
</dbReference>
<evidence type="ECO:0000256" key="8">
    <source>
        <dbReference type="ARBA" id="ARBA00022837"/>
    </source>
</evidence>
<dbReference type="Pfam" id="PF08473">
    <property type="entry name" value="VGCC_alpha2"/>
    <property type="match status" value="2"/>
</dbReference>
<dbReference type="Gene3D" id="3.30.450.20">
    <property type="entry name" value="PAS domain"/>
    <property type="match status" value="1"/>
</dbReference>
<dbReference type="PANTHER" id="PTHR10166:SF37">
    <property type="entry name" value="STOLID, ISOFORM H"/>
    <property type="match status" value="1"/>
</dbReference>
<dbReference type="PANTHER" id="PTHR10166">
    <property type="entry name" value="VOLTAGE-DEPENDENT CALCIUM CHANNEL SUBUNIT ALPHA-2/DELTA-RELATED"/>
    <property type="match status" value="1"/>
</dbReference>
<sequence>MLVLMLVIAPCRATYSAETSEDMPHQEIKTWATAMGNHLSTLVDTVTKFSVIHQRFNANNPSVTKIDGAQLVKEMSQDMSNMMGHKLQAVKRIMNVAEESYKDWASKQEEDRGNNADLVYANAKKMNKYYPKDFKERDKAGKLVEGGMVVELSSSKHFDDLLINTSLSSIHVPTNVYDRSPKILNAIRWSETLDRTFSSNYDVDPTLHWQYFGSSVGFLRQYPASPWEMDRDEPDLYDARLRSWYIQAANNPKDMIILLDISGSMTGLRKEIAKHVVLNILDTLNENDFVNIFTFSETTRELVGCFNDTLVQANLENIGQFKTELAKIKTEQIANISQALTRAFELLVSFNNKYNHHGLGAKCNQAIMLITDGAPYKHYKIFEEYNWPQRQVRLFTYLIGREVTDIGNLLWMACANKGYFVHVSTLAEVREQVLQYIPVIARPLVMYRQEHPHIWTGVYADVADPKQTEWLWEIRERKRQLDRTRNYKKLTVITSELNKNGNFTTESGQRLEHTVLNDARKVEKFLRYGDFGASDAYIAKLKADALRATRRNYHFIFRRSKWTLMIGRHKGRGQRAGYRLMTSVAVPVFDLNLTSNITKKVLERHSVWVSRTEEVKTANLLGVAGTDVPIEEIEKLAPPYKLGVNGYSFIVNQNGHILYHPDLRPVHEESNAEFQDILKPNYNSVDFTEVELPAGPAEVDEPRHNHSTLMSIRQMMIKQEPLFFIETVKHHMDQMLEISRTDENVSHYFRNGSWNIHPDWVYCQYKYEKPFGAPYLDTPEALLSHFLGRAQQQGWKWRSTRTVPPTNPDKDSSKQLPQGDEEKKKNYFCDKKLMQSLLFDAKVTDVYNESANEATSSVNQDYYNSTGIRTAFVATRSGLTRWQDTPDAPQTDGPHFLEENNRAIDEVWYRRAVDYFEKDPEAYVYAVPFDAGARNLSEVLMTVTRAIYVGEEGLYKAPVAVVGVTITLAKFIDHFINGTKKCTSASCKESKLCKRPDLDCYLLDDSGFIVASEKDENTGRFFGEIEGTIMNSLVMSEVYNKVKIYDYQAVCLENVKEGSVASILLTPVQVINWTVRWLATNIIWLLVQTQLYQLWDSNEAWAYLHEANQNPYAYIDPLREPSFRPEGSLYQHRTYSEDRYRNRQAFGAQDGIGTGRQSPDRNSQSFVPKGSGNQRSFAQGEYDNLGQVGRDTYGYKASGGTRGRSFANSDNSNNNNYPDTLEYDTQLPFATEGVPEYDVHGGTVVAPDRIPSRRRREAETVVAIVPSDDVEEPLDVDGETNAAEDSLLNTAENFYNLTEREKIAQQAVDYDDLLATDASNDGHEYHEEEFTVEDYDDMEDVPQTEGEGFPQLELAYINKTRPRPCDKEVYLYNLNMEKLKDPSGRFSAVKGKLSNCHSHGCGRPFSVQKIMKTNLVLIVVDNTCPCDSQRVDIEPTEVIYTEETLCGHLLSNKYRKRPEKCINYHPDEWPKDFEVVPTPPDEIPEERIEICAGCSHGASLVAVTVALLLASWSQR</sequence>
<keyword evidence="14" id="KW-0325">Glycoprotein</keyword>
<evidence type="ECO:0000313" key="20">
    <source>
        <dbReference type="RefSeq" id="XP_047741235.1"/>
    </source>
</evidence>
<evidence type="ECO:0000256" key="16">
    <source>
        <dbReference type="SAM" id="MobiDB-lite"/>
    </source>
</evidence>
<evidence type="ECO:0000256" key="13">
    <source>
        <dbReference type="ARBA" id="ARBA00023157"/>
    </source>
</evidence>
<evidence type="ECO:0000256" key="9">
    <source>
        <dbReference type="ARBA" id="ARBA00022882"/>
    </source>
</evidence>
<feature type="chain" id="PRO_5037701811" evidence="17">
    <location>
        <begin position="17"/>
        <end position="1515"/>
    </location>
</feature>
<evidence type="ECO:0000259" key="18">
    <source>
        <dbReference type="PROSITE" id="PS50234"/>
    </source>
</evidence>
<feature type="domain" description="VWFA" evidence="18">
    <location>
        <begin position="254"/>
        <end position="437"/>
    </location>
</feature>
<evidence type="ECO:0000256" key="1">
    <source>
        <dbReference type="ARBA" id="ARBA00004479"/>
    </source>
</evidence>
<dbReference type="InterPro" id="IPR013680">
    <property type="entry name" value="VDCC_a2/dsu"/>
</dbReference>
<dbReference type="OMA" id="WMANANE"/>
<evidence type="ECO:0000256" key="2">
    <source>
        <dbReference type="ARBA" id="ARBA00022448"/>
    </source>
</evidence>
<feature type="signal peptide" evidence="17">
    <location>
        <begin position="1"/>
        <end position="16"/>
    </location>
</feature>
<keyword evidence="10" id="KW-1133">Transmembrane helix</keyword>
<feature type="compositionally biased region" description="Polar residues" evidence="16">
    <location>
        <begin position="1155"/>
        <end position="1177"/>
    </location>
</feature>
<dbReference type="CDD" id="cd01463">
    <property type="entry name" value="vWA_VGCC_like"/>
    <property type="match status" value="1"/>
</dbReference>
<evidence type="ECO:0000256" key="14">
    <source>
        <dbReference type="ARBA" id="ARBA00023180"/>
    </source>
</evidence>
<proteinExistence type="predicted"/>
<evidence type="ECO:0000256" key="3">
    <source>
        <dbReference type="ARBA" id="ARBA00022568"/>
    </source>
</evidence>
<dbReference type="InterPro" id="IPR013608">
    <property type="entry name" value="VWA_N"/>
</dbReference>
<evidence type="ECO:0000256" key="4">
    <source>
        <dbReference type="ARBA" id="ARBA00022673"/>
    </source>
</evidence>
<keyword evidence="9" id="KW-0851">Voltage-gated channel</keyword>
<dbReference type="KEGG" id="hazt:108681285"/>
<keyword evidence="11" id="KW-0406">Ion transport</keyword>
<reference evidence="20" key="1">
    <citation type="submission" date="2025-08" db="UniProtKB">
        <authorList>
            <consortium name="RefSeq"/>
        </authorList>
    </citation>
    <scope>IDENTIFICATION</scope>
    <source>
        <tissue evidence="20">Whole organism</tissue>
    </source>
</reference>
<evidence type="ECO:0000256" key="5">
    <source>
        <dbReference type="ARBA" id="ARBA00022692"/>
    </source>
</evidence>
<keyword evidence="8" id="KW-0106">Calcium</keyword>
<evidence type="ECO:0000256" key="11">
    <source>
        <dbReference type="ARBA" id="ARBA00023065"/>
    </source>
</evidence>
<dbReference type="GO" id="GO:0046872">
    <property type="term" value="F:metal ion binding"/>
    <property type="evidence" value="ECO:0007669"/>
    <property type="project" value="UniProtKB-KW"/>
</dbReference>
<evidence type="ECO:0000256" key="17">
    <source>
        <dbReference type="SAM" id="SignalP"/>
    </source>
</evidence>
<evidence type="ECO:0000256" key="12">
    <source>
        <dbReference type="ARBA" id="ARBA00023136"/>
    </source>
</evidence>
<dbReference type="GO" id="GO:0005245">
    <property type="term" value="F:voltage-gated calcium channel activity"/>
    <property type="evidence" value="ECO:0007669"/>
    <property type="project" value="TreeGrafter"/>
</dbReference>
<keyword evidence="4" id="KW-0107">Calcium channel</keyword>
<dbReference type="SUPFAM" id="SSF53300">
    <property type="entry name" value="vWA-like"/>
    <property type="match status" value="1"/>
</dbReference>
<keyword evidence="7 17" id="KW-0732">Signal</keyword>
<keyword evidence="12" id="KW-0472">Membrane</keyword>
<evidence type="ECO:0000256" key="6">
    <source>
        <dbReference type="ARBA" id="ARBA00022723"/>
    </source>
</evidence>
<gene>
    <name evidence="20" type="primary">LOC108681285</name>
</gene>
<dbReference type="SMART" id="SM00327">
    <property type="entry name" value="VWA"/>
    <property type="match status" value="1"/>
</dbReference>
<dbReference type="PROSITE" id="PS50234">
    <property type="entry name" value="VWFA"/>
    <property type="match status" value="1"/>
</dbReference>
<dbReference type="GO" id="GO:0005891">
    <property type="term" value="C:voltage-gated calcium channel complex"/>
    <property type="evidence" value="ECO:0007669"/>
    <property type="project" value="TreeGrafter"/>
</dbReference>
<dbReference type="InterPro" id="IPR002035">
    <property type="entry name" value="VWF_A"/>
</dbReference>
<keyword evidence="6" id="KW-0479">Metal-binding</keyword>
<dbReference type="InterPro" id="IPR051173">
    <property type="entry name" value="Ca_channel_alpha-2/delta"/>
</dbReference>
<protein>
    <submittedName>
        <fullName evidence="20">Voltage-dependent calcium channel subunit alpha-2/delta-3</fullName>
    </submittedName>
</protein>
<dbReference type="Pfam" id="PF13519">
    <property type="entry name" value="VWA_2"/>
    <property type="match status" value="1"/>
</dbReference>
<evidence type="ECO:0000256" key="7">
    <source>
        <dbReference type="ARBA" id="ARBA00022729"/>
    </source>
</evidence>
<keyword evidence="13" id="KW-1015">Disulfide bond</keyword>